<feature type="region of interest" description="Disordered" evidence="1">
    <location>
        <begin position="293"/>
        <end position="317"/>
    </location>
</feature>
<dbReference type="EMBL" id="JAINUG010000027">
    <property type="protein sequence ID" value="KAJ8410356.1"/>
    <property type="molecule type" value="Genomic_DNA"/>
</dbReference>
<feature type="region of interest" description="Disordered" evidence="1">
    <location>
        <begin position="93"/>
        <end position="116"/>
    </location>
</feature>
<feature type="region of interest" description="Disordered" evidence="1">
    <location>
        <begin position="1"/>
        <end position="20"/>
    </location>
</feature>
<proteinExistence type="predicted"/>
<evidence type="ECO:0000313" key="2">
    <source>
        <dbReference type="EMBL" id="KAJ8410356.1"/>
    </source>
</evidence>
<reference evidence="2" key="1">
    <citation type="journal article" date="2023" name="Science">
        <title>Genome structures resolve the early diversification of teleost fishes.</title>
        <authorList>
            <person name="Parey E."/>
            <person name="Louis A."/>
            <person name="Montfort J."/>
            <person name="Bouchez O."/>
            <person name="Roques C."/>
            <person name="Iampietro C."/>
            <person name="Lluch J."/>
            <person name="Castinel A."/>
            <person name="Donnadieu C."/>
            <person name="Desvignes T."/>
            <person name="Floi Bucao C."/>
            <person name="Jouanno E."/>
            <person name="Wen M."/>
            <person name="Mejri S."/>
            <person name="Dirks R."/>
            <person name="Jansen H."/>
            <person name="Henkel C."/>
            <person name="Chen W.J."/>
            <person name="Zahm M."/>
            <person name="Cabau C."/>
            <person name="Klopp C."/>
            <person name="Thompson A.W."/>
            <person name="Robinson-Rechavi M."/>
            <person name="Braasch I."/>
            <person name="Lecointre G."/>
            <person name="Bobe J."/>
            <person name="Postlethwait J.H."/>
            <person name="Berthelot C."/>
            <person name="Roest Crollius H."/>
            <person name="Guiguen Y."/>
        </authorList>
    </citation>
    <scope>NUCLEOTIDE SEQUENCE</scope>
    <source>
        <strain evidence="2">NC1722</strain>
    </source>
</reference>
<organism evidence="2 3">
    <name type="scientific">Aldrovandia affinis</name>
    <dbReference type="NCBI Taxonomy" id="143900"/>
    <lineage>
        <taxon>Eukaryota</taxon>
        <taxon>Metazoa</taxon>
        <taxon>Chordata</taxon>
        <taxon>Craniata</taxon>
        <taxon>Vertebrata</taxon>
        <taxon>Euteleostomi</taxon>
        <taxon>Actinopterygii</taxon>
        <taxon>Neopterygii</taxon>
        <taxon>Teleostei</taxon>
        <taxon>Notacanthiformes</taxon>
        <taxon>Halosauridae</taxon>
        <taxon>Aldrovandia</taxon>
    </lineage>
</organism>
<accession>A0AAD7SX67</accession>
<feature type="region of interest" description="Disordered" evidence="1">
    <location>
        <begin position="129"/>
        <end position="175"/>
    </location>
</feature>
<sequence>MAAPRTPLPQKRRHGPRSPCGGEACFSAASCPMFSRQRGDPAMSCNLLSPTLQSASPRVQRGNLAEKQSFWQRCSLGERGSLWERVIVGQRGTLCDRGSPRKDDSTQSSGAASLPCGSNLRLGEIVRTSQDKAQGRGESPPLPLQDQKGAERVQGWGQSPTPSGETSDSEPESLEQEIKDMLRFSHLLDEVTCRILDSDSLQAFSATMPRVRPNEPVWSAPDWARSLPCCVVLDASEALRRIPGVSGEAYLETNIDSTRKEEEPVTSGVWRETLPEREGRCTDALPEFVPRIPESGQGPSPLFSFSQSWPKSPHRSTSLPWDISTVSAKLHTSGVPSI</sequence>
<comment type="caution">
    <text evidence="2">The sequence shown here is derived from an EMBL/GenBank/DDBJ whole genome shotgun (WGS) entry which is preliminary data.</text>
</comment>
<evidence type="ECO:0000256" key="1">
    <source>
        <dbReference type="SAM" id="MobiDB-lite"/>
    </source>
</evidence>
<keyword evidence="3" id="KW-1185">Reference proteome</keyword>
<name>A0AAD7SX67_9TELE</name>
<gene>
    <name evidence="2" type="ORF">AAFF_G00203370</name>
</gene>
<feature type="compositionally biased region" description="Polar residues" evidence="1">
    <location>
        <begin position="303"/>
        <end position="317"/>
    </location>
</feature>
<feature type="compositionally biased region" description="Polar residues" evidence="1">
    <location>
        <begin position="156"/>
        <end position="166"/>
    </location>
</feature>
<dbReference type="Proteomes" id="UP001221898">
    <property type="component" value="Unassembled WGS sequence"/>
</dbReference>
<evidence type="ECO:0000313" key="3">
    <source>
        <dbReference type="Proteomes" id="UP001221898"/>
    </source>
</evidence>
<protein>
    <submittedName>
        <fullName evidence="2">Uncharacterized protein</fullName>
    </submittedName>
</protein>
<dbReference type="AlphaFoldDB" id="A0AAD7SX67"/>